<gene>
    <name evidence="12" type="primary">Contig11691.g12503</name>
    <name evidence="12" type="ORF">STYLEM_5289</name>
</gene>
<keyword evidence="6" id="KW-0067">ATP-binding</keyword>
<keyword evidence="3" id="KW-0808">Transferase</keyword>
<dbReference type="AlphaFoldDB" id="A0A078A6A4"/>
<feature type="domain" description="PH" evidence="10">
    <location>
        <begin position="480"/>
        <end position="569"/>
    </location>
</feature>
<evidence type="ECO:0000256" key="7">
    <source>
        <dbReference type="ARBA" id="ARBA00047899"/>
    </source>
</evidence>
<dbReference type="GO" id="GO:0005524">
    <property type="term" value="F:ATP binding"/>
    <property type="evidence" value="ECO:0007669"/>
    <property type="project" value="UniProtKB-KW"/>
</dbReference>
<evidence type="ECO:0000259" key="11">
    <source>
        <dbReference type="PROSITE" id="PS50011"/>
    </source>
</evidence>
<evidence type="ECO:0000256" key="8">
    <source>
        <dbReference type="ARBA" id="ARBA00048679"/>
    </source>
</evidence>
<feature type="compositionally biased region" description="Polar residues" evidence="9">
    <location>
        <begin position="410"/>
        <end position="420"/>
    </location>
</feature>
<keyword evidence="5 12" id="KW-0418">Kinase</keyword>
<dbReference type="PANTHER" id="PTHR24356:SF163">
    <property type="entry name" value="3-PHOSPHOINOSITIDE-DEPENDENT PROTEIN KINASE 1-RELATED"/>
    <property type="match status" value="1"/>
</dbReference>
<protein>
    <recommendedName>
        <fullName evidence="1">non-specific serine/threonine protein kinase</fullName>
        <ecNumber evidence="1">2.7.11.1</ecNumber>
    </recommendedName>
</protein>
<dbReference type="SMART" id="SM00233">
    <property type="entry name" value="PH"/>
    <property type="match status" value="1"/>
</dbReference>
<evidence type="ECO:0000256" key="9">
    <source>
        <dbReference type="SAM" id="MobiDB-lite"/>
    </source>
</evidence>
<dbReference type="PROSITE" id="PS50011">
    <property type="entry name" value="PROTEIN_KINASE_DOM"/>
    <property type="match status" value="1"/>
</dbReference>
<dbReference type="EC" id="2.7.11.1" evidence="1"/>
<keyword evidence="4" id="KW-0547">Nucleotide-binding</keyword>
<dbReference type="SUPFAM" id="SSF56112">
    <property type="entry name" value="Protein kinase-like (PK-like)"/>
    <property type="match status" value="1"/>
</dbReference>
<evidence type="ECO:0000259" key="10">
    <source>
        <dbReference type="PROSITE" id="PS50003"/>
    </source>
</evidence>
<dbReference type="PROSITE" id="PS50003">
    <property type="entry name" value="PH_DOMAIN"/>
    <property type="match status" value="1"/>
</dbReference>
<dbReference type="GO" id="GO:0035556">
    <property type="term" value="P:intracellular signal transduction"/>
    <property type="evidence" value="ECO:0007669"/>
    <property type="project" value="TreeGrafter"/>
</dbReference>
<feature type="compositionally biased region" description="Polar residues" evidence="9">
    <location>
        <begin position="393"/>
        <end position="402"/>
    </location>
</feature>
<dbReference type="InterPro" id="IPR011993">
    <property type="entry name" value="PH-like_dom_sf"/>
</dbReference>
<dbReference type="OrthoDB" id="432647at2759"/>
<sequence length="577" mass="67301">MIKHEQTLPQCKASSIHSRTIAQKQDLPGIRQPFLVQGTTGLSLPQRLLIRRDPLIVESDTKKLILYQNKDDSHIYENGDLLEHESINVDKVTLDDFEFELLLGKGTYCTVFKTKFKPNQKNYALKKLDKKYIIKNKKQKDLIQEKKLLMQMNHPNIVKLYQTFQDDNYVYFMYEYVKRGTLARMIRKFKHQFPLELARFYAAEIVQTLQQLKLNSIVHRDLQSQNILIDRDYHVKICDFGDALKISEIDILNQTRQSHLSLASQQGNFVGSIFYAPPELIEDNYTTFASDLWSLGVLIYEMVVGELPFKSDQVWETMQKITNMEYRFPVGIDLLTQDLIKQLLQREPNLRLGAGLKGSSNDLNALKRHPFFSGIDFDNLYRQPPPIKKNRDQSPFQTFQTCETERSDNRSNGSATRTKSYNQQVVEEVATFGKLARTESEVNIITLKKRRDTKLPPKTNTFFSPPSIRSQVRDNMLNIKEIKRGQLKKKNRFFINQIRIFVLTSEPRLKYYKNANDFRGEIPLTQEVSAELLKDGSFKLQTPRKMYIMKETEPGDAQDWVVNINKAVKLYSQNLTR</sequence>
<dbReference type="InterPro" id="IPR011009">
    <property type="entry name" value="Kinase-like_dom_sf"/>
</dbReference>
<dbReference type="SUPFAM" id="SSF50729">
    <property type="entry name" value="PH domain-like"/>
    <property type="match status" value="1"/>
</dbReference>
<dbReference type="InterPro" id="IPR000719">
    <property type="entry name" value="Prot_kinase_dom"/>
</dbReference>
<evidence type="ECO:0000313" key="12">
    <source>
        <dbReference type="EMBL" id="CDW76289.1"/>
    </source>
</evidence>
<evidence type="ECO:0000256" key="4">
    <source>
        <dbReference type="ARBA" id="ARBA00022741"/>
    </source>
</evidence>
<organism evidence="12 13">
    <name type="scientific">Stylonychia lemnae</name>
    <name type="common">Ciliate</name>
    <dbReference type="NCBI Taxonomy" id="5949"/>
    <lineage>
        <taxon>Eukaryota</taxon>
        <taxon>Sar</taxon>
        <taxon>Alveolata</taxon>
        <taxon>Ciliophora</taxon>
        <taxon>Intramacronucleata</taxon>
        <taxon>Spirotrichea</taxon>
        <taxon>Stichotrichia</taxon>
        <taxon>Sporadotrichida</taxon>
        <taxon>Oxytrichidae</taxon>
        <taxon>Stylonychinae</taxon>
        <taxon>Stylonychia</taxon>
    </lineage>
</organism>
<evidence type="ECO:0000256" key="2">
    <source>
        <dbReference type="ARBA" id="ARBA00022527"/>
    </source>
</evidence>
<name>A0A078A6A4_STYLE</name>
<dbReference type="InterPro" id="IPR001849">
    <property type="entry name" value="PH_domain"/>
</dbReference>
<dbReference type="PANTHER" id="PTHR24356">
    <property type="entry name" value="SERINE/THREONINE-PROTEIN KINASE"/>
    <property type="match status" value="1"/>
</dbReference>
<dbReference type="EMBL" id="CCKQ01005135">
    <property type="protein sequence ID" value="CDW76289.1"/>
    <property type="molecule type" value="Genomic_DNA"/>
</dbReference>
<evidence type="ECO:0000256" key="5">
    <source>
        <dbReference type="ARBA" id="ARBA00022777"/>
    </source>
</evidence>
<dbReference type="GO" id="GO:0004674">
    <property type="term" value="F:protein serine/threonine kinase activity"/>
    <property type="evidence" value="ECO:0007669"/>
    <property type="project" value="UniProtKB-KW"/>
</dbReference>
<feature type="region of interest" description="Disordered" evidence="9">
    <location>
        <begin position="383"/>
        <end position="420"/>
    </location>
</feature>
<dbReference type="Pfam" id="PF00069">
    <property type="entry name" value="Pkinase"/>
    <property type="match status" value="1"/>
</dbReference>
<dbReference type="InterPro" id="IPR033931">
    <property type="entry name" value="PDK1-typ_PH"/>
</dbReference>
<dbReference type="Pfam" id="PF14593">
    <property type="entry name" value="PH_3"/>
    <property type="match status" value="1"/>
</dbReference>
<proteinExistence type="predicted"/>
<comment type="catalytic activity">
    <reaction evidence="7">
        <text>L-threonyl-[protein] + ATP = O-phospho-L-threonyl-[protein] + ADP + H(+)</text>
        <dbReference type="Rhea" id="RHEA:46608"/>
        <dbReference type="Rhea" id="RHEA-COMP:11060"/>
        <dbReference type="Rhea" id="RHEA-COMP:11605"/>
        <dbReference type="ChEBI" id="CHEBI:15378"/>
        <dbReference type="ChEBI" id="CHEBI:30013"/>
        <dbReference type="ChEBI" id="CHEBI:30616"/>
        <dbReference type="ChEBI" id="CHEBI:61977"/>
        <dbReference type="ChEBI" id="CHEBI:456216"/>
        <dbReference type="EC" id="2.7.11.1"/>
    </reaction>
</comment>
<reference evidence="12 13" key="1">
    <citation type="submission" date="2014-06" db="EMBL/GenBank/DDBJ databases">
        <authorList>
            <person name="Swart Estienne"/>
        </authorList>
    </citation>
    <scope>NUCLEOTIDE SEQUENCE [LARGE SCALE GENOMIC DNA]</scope>
    <source>
        <strain evidence="12 13">130c</strain>
    </source>
</reference>
<dbReference type="InterPro" id="IPR050236">
    <property type="entry name" value="Ser_Thr_kinase_AGC"/>
</dbReference>
<dbReference type="Proteomes" id="UP000039865">
    <property type="component" value="Unassembled WGS sequence"/>
</dbReference>
<keyword evidence="13" id="KW-1185">Reference proteome</keyword>
<dbReference type="Gene3D" id="2.30.29.30">
    <property type="entry name" value="Pleckstrin-homology domain (PH domain)/Phosphotyrosine-binding domain (PTB)"/>
    <property type="match status" value="1"/>
</dbReference>
<evidence type="ECO:0000313" key="13">
    <source>
        <dbReference type="Proteomes" id="UP000039865"/>
    </source>
</evidence>
<evidence type="ECO:0000256" key="6">
    <source>
        <dbReference type="ARBA" id="ARBA00022840"/>
    </source>
</evidence>
<dbReference type="Gene3D" id="3.30.200.20">
    <property type="entry name" value="Phosphorylase Kinase, domain 1"/>
    <property type="match status" value="1"/>
</dbReference>
<keyword evidence="2" id="KW-0723">Serine/threonine-protein kinase</keyword>
<accession>A0A078A6A4</accession>
<comment type="catalytic activity">
    <reaction evidence="8">
        <text>L-seryl-[protein] + ATP = O-phospho-L-seryl-[protein] + ADP + H(+)</text>
        <dbReference type="Rhea" id="RHEA:17989"/>
        <dbReference type="Rhea" id="RHEA-COMP:9863"/>
        <dbReference type="Rhea" id="RHEA-COMP:11604"/>
        <dbReference type="ChEBI" id="CHEBI:15378"/>
        <dbReference type="ChEBI" id="CHEBI:29999"/>
        <dbReference type="ChEBI" id="CHEBI:30616"/>
        <dbReference type="ChEBI" id="CHEBI:83421"/>
        <dbReference type="ChEBI" id="CHEBI:456216"/>
        <dbReference type="EC" id="2.7.11.1"/>
    </reaction>
</comment>
<dbReference type="Gene3D" id="1.10.510.10">
    <property type="entry name" value="Transferase(Phosphotransferase) domain 1"/>
    <property type="match status" value="1"/>
</dbReference>
<dbReference type="FunFam" id="3.30.200.20:FF:000042">
    <property type="entry name" value="Aurora kinase A"/>
    <property type="match status" value="1"/>
</dbReference>
<feature type="domain" description="Protein kinase" evidence="11">
    <location>
        <begin position="97"/>
        <end position="372"/>
    </location>
</feature>
<evidence type="ECO:0000256" key="1">
    <source>
        <dbReference type="ARBA" id="ARBA00012513"/>
    </source>
</evidence>
<evidence type="ECO:0000256" key="3">
    <source>
        <dbReference type="ARBA" id="ARBA00022679"/>
    </source>
</evidence>
<dbReference type="FunCoup" id="A0A078A6A4">
    <property type="interactions" value="48"/>
</dbReference>
<dbReference type="InParanoid" id="A0A078A6A4"/>